<name>A0A1I1WMC4_9FLAO</name>
<comment type="cofactor">
    <cofactor evidence="1">
        <name>Ca(2+)</name>
        <dbReference type="ChEBI" id="CHEBI:29108"/>
    </cofactor>
</comment>
<evidence type="ECO:0000256" key="1">
    <source>
        <dbReference type="ARBA" id="ARBA00001913"/>
    </source>
</evidence>
<evidence type="ECO:0000256" key="3">
    <source>
        <dbReference type="ARBA" id="ARBA00022837"/>
    </source>
</evidence>
<dbReference type="Pfam" id="PF10566">
    <property type="entry name" value="Glyco_hydro_97"/>
    <property type="match status" value="1"/>
</dbReference>
<evidence type="ECO:0000256" key="2">
    <source>
        <dbReference type="ARBA" id="ARBA00011245"/>
    </source>
</evidence>
<dbReference type="InterPro" id="IPR017853">
    <property type="entry name" value="GH"/>
</dbReference>
<dbReference type="PANTHER" id="PTHR35803:SF3">
    <property type="entry name" value="ALPHA-GLUCOSIDASE"/>
    <property type="match status" value="1"/>
</dbReference>
<dbReference type="STRING" id="739143.SAMN05216297_11639"/>
<evidence type="ECO:0000259" key="4">
    <source>
        <dbReference type="Pfam" id="PF10566"/>
    </source>
</evidence>
<dbReference type="EMBL" id="FOMH01000016">
    <property type="protein sequence ID" value="SFD96232.1"/>
    <property type="molecule type" value="Genomic_DNA"/>
</dbReference>
<dbReference type="PANTHER" id="PTHR35803">
    <property type="entry name" value="GLUCAN 1,4-ALPHA-GLUCOSIDASE SUSB-RELATED"/>
    <property type="match status" value="1"/>
</dbReference>
<accession>A0A1I1WMC4</accession>
<feature type="domain" description="Glycosyl-hydrolase 97 C-terminal oligomerisation" evidence="6">
    <location>
        <begin position="550"/>
        <end position="645"/>
    </location>
</feature>
<dbReference type="InterPro" id="IPR029486">
    <property type="entry name" value="GH97_N"/>
</dbReference>
<keyword evidence="3" id="KW-0106">Calcium</keyword>
<evidence type="ECO:0000313" key="8">
    <source>
        <dbReference type="Proteomes" id="UP000199672"/>
    </source>
</evidence>
<dbReference type="InterPro" id="IPR052720">
    <property type="entry name" value="Glycosyl_hydrolase_97"/>
</dbReference>
<dbReference type="Pfam" id="PF14508">
    <property type="entry name" value="GH97_N"/>
    <property type="match status" value="1"/>
</dbReference>
<reference evidence="8" key="1">
    <citation type="submission" date="2016-10" db="EMBL/GenBank/DDBJ databases">
        <authorList>
            <person name="Varghese N."/>
            <person name="Submissions S."/>
        </authorList>
    </citation>
    <scope>NUCLEOTIDE SEQUENCE [LARGE SCALE GENOMIC DNA]</scope>
    <source>
        <strain evidence="8">CGMCC 1.10370</strain>
    </source>
</reference>
<dbReference type="InterPro" id="IPR013785">
    <property type="entry name" value="Aldolase_TIM"/>
</dbReference>
<dbReference type="InterPro" id="IPR014718">
    <property type="entry name" value="GH-type_carb-bd"/>
</dbReference>
<comment type="subunit">
    <text evidence="2">Monomer.</text>
</comment>
<dbReference type="Pfam" id="PF14509">
    <property type="entry name" value="GH97_C"/>
    <property type="match status" value="1"/>
</dbReference>
<dbReference type="InterPro" id="IPR029483">
    <property type="entry name" value="GH97_C"/>
</dbReference>
<evidence type="ECO:0000313" key="7">
    <source>
        <dbReference type="EMBL" id="SFD96232.1"/>
    </source>
</evidence>
<dbReference type="OrthoDB" id="57532at2"/>
<dbReference type="Proteomes" id="UP000199672">
    <property type="component" value="Unassembled WGS sequence"/>
</dbReference>
<dbReference type="SUPFAM" id="SSF51445">
    <property type="entry name" value="(Trans)glycosidases"/>
    <property type="match status" value="1"/>
</dbReference>
<evidence type="ECO:0000259" key="6">
    <source>
        <dbReference type="Pfam" id="PF14509"/>
    </source>
</evidence>
<feature type="domain" description="Glycosyl-hydrolase 97 N-terminal" evidence="5">
    <location>
        <begin position="34"/>
        <end position="303"/>
    </location>
</feature>
<keyword evidence="8" id="KW-1185">Reference proteome</keyword>
<proteinExistence type="predicted"/>
<feature type="domain" description="Glycosyl-hydrolase 97 catalytic" evidence="4">
    <location>
        <begin position="325"/>
        <end position="469"/>
    </location>
</feature>
<protein>
    <submittedName>
        <fullName evidence="7">Alpha-glucosidase</fullName>
    </submittedName>
</protein>
<dbReference type="InterPro" id="IPR019563">
    <property type="entry name" value="GH97_catalytic"/>
</dbReference>
<dbReference type="Gene3D" id="3.20.20.70">
    <property type="entry name" value="Aldolase class I"/>
    <property type="match status" value="1"/>
</dbReference>
<dbReference type="Gene3D" id="2.70.98.10">
    <property type="match status" value="1"/>
</dbReference>
<gene>
    <name evidence="7" type="ORF">SAMN05216297_11639</name>
</gene>
<organism evidence="7 8">
    <name type="scientific">Flavobacterium phragmitis</name>
    <dbReference type="NCBI Taxonomy" id="739143"/>
    <lineage>
        <taxon>Bacteria</taxon>
        <taxon>Pseudomonadati</taxon>
        <taxon>Bacteroidota</taxon>
        <taxon>Flavobacteriia</taxon>
        <taxon>Flavobacteriales</taxon>
        <taxon>Flavobacteriaceae</taxon>
        <taxon>Flavobacterium</taxon>
    </lineage>
</organism>
<dbReference type="RefSeq" id="WP_091498225.1">
    <property type="nucleotide sequence ID" value="NZ_FOMH01000016.1"/>
</dbReference>
<evidence type="ECO:0000259" key="5">
    <source>
        <dbReference type="Pfam" id="PF14508"/>
    </source>
</evidence>
<dbReference type="AlphaFoldDB" id="A0A1I1WMC4"/>
<sequence length="651" mass="74277">MKNIHQKYSLILLVFFIQIGVFAQTIINETLQKLNSPDGNYEFTFYQKELTASKKQMYYSLSYKGKPVVLESELGVLIENQTFESALGIPNDTCKVWGENLNFKGVLKNTVNQTWKPLYGEKTLITDHYNELTLTFRKGQETPTNLTDGYDKNKSYFMNVVVRAYNQGVAFRYYFPEPTNGLFLHIVGEQTQFTMPEGTLAYYEPWAQGPYDLLPLKNWKGQSERPLTMKLSNKLNVAITEAQMVDYSRMKLSLNPTKPNTIQAALYGSVDVIPAYATPWRVIMVADKAADLIANNDIILNLNPENQIKNTAFIKPGKVIRVAKLTQADAKKCVDFAVERGLQYIHLDAGWYGPEMKMSSDATTVSETKDFNMPELTAYASSKGIGVWVYVNQRALVQQLDSILPLYKKWGIKGIKFGFVQVGNQRWSTWLHEAIKKCAEYEMMVDIHDEYRPTGFSRTYPNLMTQEGVRGNEEMPDANHNTILPFTRFLAGPADYTIAYYNNRIKNTHAHQLALSVVYYSPIQFFYWYDQPAFYQGEPEIEFFDKVHTVWDETKVINGEVGEFITIARKKGDDWFVGAITNNQSRQITIPTAFLTKGKKYTIKTFQDDDTIQTRTKVAVKEQIIKGGETLSFNLKASGGVAIIISELPKK</sequence>
<dbReference type="GO" id="GO:0030246">
    <property type="term" value="F:carbohydrate binding"/>
    <property type="evidence" value="ECO:0007669"/>
    <property type="project" value="InterPro"/>
</dbReference>